<dbReference type="PANTHER" id="PTHR43272:SF83">
    <property type="entry name" value="ACYL-COA SYNTHETASE LONG-CHAIN, ISOFORM J"/>
    <property type="match status" value="1"/>
</dbReference>
<dbReference type="PROSITE" id="PS00455">
    <property type="entry name" value="AMP_BINDING"/>
    <property type="match status" value="1"/>
</dbReference>
<dbReference type="InterPro" id="IPR042099">
    <property type="entry name" value="ANL_N_sf"/>
</dbReference>
<dbReference type="Proteomes" id="UP000001555">
    <property type="component" value="Unassembled WGS sequence"/>
</dbReference>
<dbReference type="Gene3D" id="3.40.50.12780">
    <property type="entry name" value="N-terminal domain of ligase-like"/>
    <property type="match status" value="1"/>
</dbReference>
<dbReference type="AlphaFoldDB" id="B7P9X0"/>
<feature type="transmembrane region" description="Helical" evidence="8">
    <location>
        <begin position="6"/>
        <end position="31"/>
    </location>
</feature>
<dbReference type="VEuPathDB" id="VectorBase:ISCW003216"/>
<dbReference type="STRING" id="6945.B7P9X0"/>
<protein>
    <recommendedName>
        <fullName evidence="6">long-chain-fatty-acid--CoA ligase</fullName>
        <ecNumber evidence="6">6.2.1.3</ecNumber>
    </recommendedName>
</protein>
<evidence type="ECO:0000256" key="3">
    <source>
        <dbReference type="ARBA" id="ARBA00022741"/>
    </source>
</evidence>
<dbReference type="VEuPathDB" id="VectorBase:ISCI003216"/>
<dbReference type="OrthoDB" id="1700726at2759"/>
<keyword evidence="8" id="KW-1133">Transmembrane helix</keyword>
<evidence type="ECO:0000313" key="10">
    <source>
        <dbReference type="EMBL" id="EEC03392.1"/>
    </source>
</evidence>
<accession>B7P9X0</accession>
<dbReference type="EMBL" id="DS667853">
    <property type="protein sequence ID" value="EEC03392.1"/>
    <property type="molecule type" value="Genomic_DNA"/>
</dbReference>
<evidence type="ECO:0000256" key="8">
    <source>
        <dbReference type="SAM" id="Phobius"/>
    </source>
</evidence>
<keyword evidence="8" id="KW-0812">Transmembrane</keyword>
<dbReference type="FunCoup" id="B7P9X0">
    <property type="interactions" value="1108"/>
</dbReference>
<evidence type="ECO:0000256" key="7">
    <source>
        <dbReference type="ARBA" id="ARBA00036813"/>
    </source>
</evidence>
<keyword evidence="2 10" id="KW-0436">Ligase</keyword>
<keyword evidence="5" id="KW-0067">ATP-binding</keyword>
<dbReference type="HOGENOM" id="CLU_000022_45_2_1"/>
<dbReference type="GO" id="GO:0005811">
    <property type="term" value="C:lipid droplet"/>
    <property type="evidence" value="ECO:0000318"/>
    <property type="project" value="GO_Central"/>
</dbReference>
<sequence length="714" mass="80292">MSEYGIATYLLITKILVTLYDILTLPVYIIVQRPWNYFIKKRQSFGLRLDDDDPGSPYVKADISRVDRIGDLRTMDELMRRAVLKYADRPCMGKRELLGEVEDKQNGGKLIKKLSLGQYQWLSYNEVDTKIDLVSRGFMSLGLRPQECLVILAETRQEWLIAAQACFRVNIRVAALSATSAEQDIIECINKLEATHLLTSCDHMPKVAKIISKMPHLTHVIYMENQGSELSVNLPERVFAFSFPEIEEKGKRADIELWGQTPTEDDIAVIMYTSGSTGVPKGVMITHRNLIATLRGFSASCPDFGQMADDAYIAYLSLSHILELVAECFSLSVGAKIGYSSALTLTDKSRGLQPGTVGGATLLKPAIVLLSPLILNRIRKNIMETVAGKGELFSRFFDYWLNYKTFWLGKGFNTPILNRVVFKEMRSLLGGQFRIIVTSSAPLCMKNDVFVRACLDCCPVQVYGLIETANSGALRDVNDTNFGRIGSPSQGCYVKLVNWDEGGYYITDEPRPRGEIVVGGECVTLGYFKDEAATMRCFKEEGGIRWFYTGDIGEFYPDGTICVLDRKENIVRLQDGQYVSLGKIEMELKASPFIENMCVYGSSYHSYLVAFVVPNPTKLHTLAVQEGKGNLNFNQACRNPAIVRAFTNAVASYGLKANLEKKEIPLKVKLCEEDWQPDTGLVTTDYKIRRRNIQIFYQNDLDEMYGESETTFVR</sequence>
<dbReference type="InterPro" id="IPR000873">
    <property type="entry name" value="AMP-dep_synth/lig_dom"/>
</dbReference>
<comment type="catalytic activity">
    <reaction evidence="7">
        <text>a long-chain fatty acid + ATP + CoA = a long-chain fatty acyl-CoA + AMP + diphosphate</text>
        <dbReference type="Rhea" id="RHEA:15421"/>
        <dbReference type="ChEBI" id="CHEBI:30616"/>
        <dbReference type="ChEBI" id="CHEBI:33019"/>
        <dbReference type="ChEBI" id="CHEBI:57287"/>
        <dbReference type="ChEBI" id="CHEBI:57560"/>
        <dbReference type="ChEBI" id="CHEBI:83139"/>
        <dbReference type="ChEBI" id="CHEBI:456215"/>
        <dbReference type="EC" id="6.2.1.3"/>
    </reaction>
</comment>
<dbReference type="GO" id="GO:0005783">
    <property type="term" value="C:endoplasmic reticulum"/>
    <property type="evidence" value="ECO:0000318"/>
    <property type="project" value="GO_Central"/>
</dbReference>
<dbReference type="GO" id="GO:0005524">
    <property type="term" value="F:ATP binding"/>
    <property type="evidence" value="ECO:0007669"/>
    <property type="project" value="UniProtKB-KW"/>
</dbReference>
<evidence type="ECO:0000256" key="5">
    <source>
        <dbReference type="ARBA" id="ARBA00022840"/>
    </source>
</evidence>
<evidence type="ECO:0000313" key="12">
    <source>
        <dbReference type="Proteomes" id="UP000001555"/>
    </source>
</evidence>
<dbReference type="PANTHER" id="PTHR43272">
    <property type="entry name" value="LONG-CHAIN-FATTY-ACID--COA LIGASE"/>
    <property type="match status" value="1"/>
</dbReference>
<dbReference type="GO" id="GO:0001676">
    <property type="term" value="P:long-chain fatty acid metabolic process"/>
    <property type="evidence" value="ECO:0000318"/>
    <property type="project" value="GO_Central"/>
</dbReference>
<comment type="similarity">
    <text evidence="1">Belongs to the ATP-dependent AMP-binding enzyme family.</text>
</comment>
<dbReference type="SUPFAM" id="SSF56801">
    <property type="entry name" value="Acetyl-CoA synthetase-like"/>
    <property type="match status" value="1"/>
</dbReference>
<organism>
    <name type="scientific">Ixodes scapularis</name>
    <name type="common">Black-legged tick</name>
    <name type="synonym">Deer tick</name>
    <dbReference type="NCBI Taxonomy" id="6945"/>
    <lineage>
        <taxon>Eukaryota</taxon>
        <taxon>Metazoa</taxon>
        <taxon>Ecdysozoa</taxon>
        <taxon>Arthropoda</taxon>
        <taxon>Chelicerata</taxon>
        <taxon>Arachnida</taxon>
        <taxon>Acari</taxon>
        <taxon>Parasitiformes</taxon>
        <taxon>Ixodida</taxon>
        <taxon>Ixodoidea</taxon>
        <taxon>Ixodidae</taxon>
        <taxon>Ixodinae</taxon>
        <taxon>Ixodes</taxon>
    </lineage>
</organism>
<reference evidence="11" key="2">
    <citation type="submission" date="2020-05" db="UniProtKB">
        <authorList>
            <consortium name="EnsemblMetazoa"/>
        </authorList>
    </citation>
    <scope>IDENTIFICATION</scope>
    <source>
        <strain evidence="11">wikel</strain>
    </source>
</reference>
<dbReference type="GO" id="GO:0090433">
    <property type="term" value="F:palmitoyl-CoA ligase activity"/>
    <property type="evidence" value="ECO:0000318"/>
    <property type="project" value="GO_Central"/>
</dbReference>
<dbReference type="InterPro" id="IPR020845">
    <property type="entry name" value="AMP-binding_CS"/>
</dbReference>
<evidence type="ECO:0000256" key="2">
    <source>
        <dbReference type="ARBA" id="ARBA00022598"/>
    </source>
</evidence>
<evidence type="ECO:0000256" key="1">
    <source>
        <dbReference type="ARBA" id="ARBA00006432"/>
    </source>
</evidence>
<keyword evidence="8" id="KW-0472">Membrane</keyword>
<keyword evidence="4" id="KW-0443">Lipid metabolism</keyword>
<gene>
    <name evidence="10" type="ORF">IscW_ISCW003216</name>
</gene>
<dbReference type="VEuPathDB" id="VectorBase:ISCP_029076"/>
<dbReference type="EnsemblMetazoa" id="ISCW003216-RA">
    <property type="protein sequence ID" value="ISCW003216-PA"/>
    <property type="gene ID" value="ISCW003216"/>
</dbReference>
<dbReference type="GO" id="GO:0005886">
    <property type="term" value="C:plasma membrane"/>
    <property type="evidence" value="ECO:0000318"/>
    <property type="project" value="GO_Central"/>
</dbReference>
<keyword evidence="12" id="KW-1185">Reference proteome</keyword>
<evidence type="ECO:0000256" key="6">
    <source>
        <dbReference type="ARBA" id="ARBA00026121"/>
    </source>
</evidence>
<evidence type="ECO:0000256" key="4">
    <source>
        <dbReference type="ARBA" id="ARBA00022832"/>
    </source>
</evidence>
<dbReference type="GO" id="GO:0035336">
    <property type="term" value="P:long-chain fatty-acyl-CoA metabolic process"/>
    <property type="evidence" value="ECO:0000318"/>
    <property type="project" value="GO_Central"/>
</dbReference>
<keyword evidence="4" id="KW-0276">Fatty acid metabolism</keyword>
<dbReference type="PaxDb" id="6945-B7P9X0"/>
<dbReference type="GO" id="GO:0030182">
    <property type="term" value="P:neuron differentiation"/>
    <property type="evidence" value="ECO:0000318"/>
    <property type="project" value="GO_Central"/>
</dbReference>
<dbReference type="InParanoid" id="B7P9X0"/>
<name>B7P9X0_IXOSC</name>
<dbReference type="Pfam" id="PF00501">
    <property type="entry name" value="AMP-binding"/>
    <property type="match status" value="1"/>
</dbReference>
<reference evidence="10 12" key="1">
    <citation type="submission" date="2008-03" db="EMBL/GenBank/DDBJ databases">
        <title>Annotation of Ixodes scapularis.</title>
        <authorList>
            <consortium name="Ixodes scapularis Genome Project Consortium"/>
            <person name="Caler E."/>
            <person name="Hannick L.I."/>
            <person name="Bidwell S."/>
            <person name="Joardar V."/>
            <person name="Thiagarajan M."/>
            <person name="Amedeo P."/>
            <person name="Galinsky K.J."/>
            <person name="Schobel S."/>
            <person name="Inman J."/>
            <person name="Hostetler J."/>
            <person name="Miller J."/>
            <person name="Hammond M."/>
            <person name="Megy K."/>
            <person name="Lawson D."/>
            <person name="Kodira C."/>
            <person name="Sutton G."/>
            <person name="Meyer J."/>
            <person name="Hill C.A."/>
            <person name="Birren B."/>
            <person name="Nene V."/>
            <person name="Collins F."/>
            <person name="Alarcon-Chaidez F."/>
            <person name="Wikel S."/>
            <person name="Strausberg R."/>
        </authorList>
    </citation>
    <scope>NUCLEOTIDE SEQUENCE [LARGE SCALE GENOMIC DNA]</scope>
    <source>
        <strain evidence="12">Wikel</strain>
        <strain evidence="10">Wikel colony</strain>
    </source>
</reference>
<dbReference type="EC" id="6.2.1.3" evidence="6"/>
<keyword evidence="3" id="KW-0547">Nucleotide-binding</keyword>
<dbReference type="EMBL" id="ABJB010897512">
    <property type="status" value="NOT_ANNOTATED_CDS"/>
    <property type="molecule type" value="Genomic_DNA"/>
</dbReference>
<evidence type="ECO:0000313" key="11">
    <source>
        <dbReference type="EnsemblMetazoa" id="ISCW003216-PA"/>
    </source>
</evidence>
<feature type="domain" description="AMP-dependent synthetase/ligase" evidence="9">
    <location>
        <begin position="117"/>
        <end position="528"/>
    </location>
</feature>
<proteinExistence type="inferred from homology"/>
<evidence type="ECO:0000259" key="9">
    <source>
        <dbReference type="Pfam" id="PF00501"/>
    </source>
</evidence>